<protein>
    <submittedName>
        <fullName evidence="2">Uncharacterized protein</fullName>
    </submittedName>
</protein>
<evidence type="ECO:0000313" key="2">
    <source>
        <dbReference type="EMBL" id="PKI56345.1"/>
    </source>
</evidence>
<dbReference type="EMBL" id="PGOL01001607">
    <property type="protein sequence ID" value="PKI56345.1"/>
    <property type="molecule type" value="Genomic_DNA"/>
</dbReference>
<keyword evidence="3" id="KW-1185">Reference proteome</keyword>
<name>A0A2I0JJ99_PUNGR</name>
<reference evidence="2 3" key="1">
    <citation type="submission" date="2017-11" db="EMBL/GenBank/DDBJ databases">
        <title>De-novo sequencing of pomegranate (Punica granatum L.) genome.</title>
        <authorList>
            <person name="Akparov Z."/>
            <person name="Amiraslanov A."/>
            <person name="Hajiyeva S."/>
            <person name="Abbasov M."/>
            <person name="Kaur K."/>
            <person name="Hamwieh A."/>
            <person name="Solovyev V."/>
            <person name="Salamov A."/>
            <person name="Braich B."/>
            <person name="Kosarev P."/>
            <person name="Mahmoud A."/>
            <person name="Hajiyev E."/>
            <person name="Babayeva S."/>
            <person name="Izzatullayeva V."/>
            <person name="Mammadov A."/>
            <person name="Mammadov A."/>
            <person name="Sharifova S."/>
            <person name="Ojaghi J."/>
            <person name="Eynullazada K."/>
            <person name="Bayramov B."/>
            <person name="Abdulazimova A."/>
            <person name="Shahmuradov I."/>
        </authorList>
    </citation>
    <scope>NUCLEOTIDE SEQUENCE [LARGE SCALE GENOMIC DNA]</scope>
    <source>
        <strain evidence="3">cv. AG2017</strain>
        <tissue evidence="2">Leaf</tissue>
    </source>
</reference>
<gene>
    <name evidence="2" type="ORF">CRG98_023230</name>
</gene>
<feature type="compositionally biased region" description="Basic and acidic residues" evidence="1">
    <location>
        <begin position="16"/>
        <end position="27"/>
    </location>
</feature>
<evidence type="ECO:0000313" key="3">
    <source>
        <dbReference type="Proteomes" id="UP000233551"/>
    </source>
</evidence>
<dbReference type="AlphaFoldDB" id="A0A2I0JJ99"/>
<sequence>MEKYGPPASSRKKRSRERERNGGKEGNLRIGRGFEGVGNEPMRAMRKYKSSGAYPPPQDHRKWTVLIRFLLGFGWTVASVCVE</sequence>
<organism evidence="2 3">
    <name type="scientific">Punica granatum</name>
    <name type="common">Pomegranate</name>
    <dbReference type="NCBI Taxonomy" id="22663"/>
    <lineage>
        <taxon>Eukaryota</taxon>
        <taxon>Viridiplantae</taxon>
        <taxon>Streptophyta</taxon>
        <taxon>Embryophyta</taxon>
        <taxon>Tracheophyta</taxon>
        <taxon>Spermatophyta</taxon>
        <taxon>Magnoliopsida</taxon>
        <taxon>eudicotyledons</taxon>
        <taxon>Gunneridae</taxon>
        <taxon>Pentapetalae</taxon>
        <taxon>rosids</taxon>
        <taxon>malvids</taxon>
        <taxon>Myrtales</taxon>
        <taxon>Lythraceae</taxon>
        <taxon>Punica</taxon>
    </lineage>
</organism>
<evidence type="ECO:0000256" key="1">
    <source>
        <dbReference type="SAM" id="MobiDB-lite"/>
    </source>
</evidence>
<comment type="caution">
    <text evidence="2">The sequence shown here is derived from an EMBL/GenBank/DDBJ whole genome shotgun (WGS) entry which is preliminary data.</text>
</comment>
<dbReference type="Proteomes" id="UP000233551">
    <property type="component" value="Unassembled WGS sequence"/>
</dbReference>
<feature type="region of interest" description="Disordered" evidence="1">
    <location>
        <begin position="1"/>
        <end position="38"/>
    </location>
</feature>
<accession>A0A2I0JJ99</accession>
<proteinExistence type="predicted"/>